<comment type="similarity">
    <text evidence="2">Belongs to the UTP25 family.</text>
</comment>
<dbReference type="Proteomes" id="UP000002051">
    <property type="component" value="Chromosome 8"/>
</dbReference>
<feature type="domain" description="UTP25 NTP hydrolase-like" evidence="5">
    <location>
        <begin position="56"/>
        <end position="135"/>
    </location>
</feature>
<reference evidence="7" key="3">
    <citation type="submission" date="2015-04" db="UniProtKB">
        <authorList>
            <consortium name="EnsemblPlants"/>
        </authorList>
    </citation>
    <scope>IDENTIFICATION</scope>
    <source>
        <strain evidence="7">cv. Jemalong A17</strain>
    </source>
</reference>
<gene>
    <name evidence="6" type="ordered locus">MTR_8g466490</name>
</gene>
<dbReference type="GO" id="GO:0032040">
    <property type="term" value="C:small-subunit processome"/>
    <property type="evidence" value="ECO:0000318"/>
    <property type="project" value="GO_Central"/>
</dbReference>
<evidence type="ECO:0000256" key="2">
    <source>
        <dbReference type="ARBA" id="ARBA00009223"/>
    </source>
</evidence>
<evidence type="ECO:0000313" key="6">
    <source>
        <dbReference type="EMBL" id="KEH19685.1"/>
    </source>
</evidence>
<comment type="subcellular location">
    <subcellularLocation>
        <location evidence="1">Nucleus</location>
        <location evidence="1">Nucleolus</location>
    </subcellularLocation>
</comment>
<dbReference type="HOGENOM" id="CLU_083985_0_0_1"/>
<evidence type="ECO:0000256" key="3">
    <source>
        <dbReference type="ARBA" id="ARBA00023242"/>
    </source>
</evidence>
<evidence type="ECO:0000313" key="8">
    <source>
        <dbReference type="Proteomes" id="UP000002051"/>
    </source>
</evidence>
<dbReference type="EnsemblPlants" id="KEH19685">
    <property type="protein sequence ID" value="KEH19685"/>
    <property type="gene ID" value="MTR_8g466490"/>
</dbReference>
<organism evidence="6 8">
    <name type="scientific">Medicago truncatula</name>
    <name type="common">Barrel medic</name>
    <name type="synonym">Medicago tribuloides</name>
    <dbReference type="NCBI Taxonomy" id="3880"/>
    <lineage>
        <taxon>Eukaryota</taxon>
        <taxon>Viridiplantae</taxon>
        <taxon>Streptophyta</taxon>
        <taxon>Embryophyta</taxon>
        <taxon>Tracheophyta</taxon>
        <taxon>Spermatophyta</taxon>
        <taxon>Magnoliopsida</taxon>
        <taxon>eudicotyledons</taxon>
        <taxon>Gunneridae</taxon>
        <taxon>Pentapetalae</taxon>
        <taxon>rosids</taxon>
        <taxon>fabids</taxon>
        <taxon>Fabales</taxon>
        <taxon>Fabaceae</taxon>
        <taxon>Papilionoideae</taxon>
        <taxon>50 kb inversion clade</taxon>
        <taxon>NPAAA clade</taxon>
        <taxon>Hologalegina</taxon>
        <taxon>IRL clade</taxon>
        <taxon>Trifolieae</taxon>
        <taxon>Medicago</taxon>
    </lineage>
</organism>
<dbReference type="GO" id="GO:0034511">
    <property type="term" value="F:U3 snoRNA binding"/>
    <property type="evidence" value="ECO:0000318"/>
    <property type="project" value="GO_Central"/>
</dbReference>
<dbReference type="GO" id="GO:0000462">
    <property type="term" value="P:maturation of SSU-rRNA from tricistronic rRNA transcript (SSU-rRNA, 5.8S rRNA, LSU-rRNA)"/>
    <property type="evidence" value="ECO:0000318"/>
    <property type="project" value="GO_Central"/>
</dbReference>
<reference evidence="6 8" key="1">
    <citation type="journal article" date="2011" name="Nature">
        <title>The Medicago genome provides insight into the evolution of rhizobial symbioses.</title>
        <authorList>
            <person name="Young N.D."/>
            <person name="Debelle F."/>
            <person name="Oldroyd G.E."/>
            <person name="Geurts R."/>
            <person name="Cannon S.B."/>
            <person name="Udvardi M.K."/>
            <person name="Benedito V.A."/>
            <person name="Mayer K.F."/>
            <person name="Gouzy J."/>
            <person name="Schoof H."/>
            <person name="Van de Peer Y."/>
            <person name="Proost S."/>
            <person name="Cook D.R."/>
            <person name="Meyers B.C."/>
            <person name="Spannagl M."/>
            <person name="Cheung F."/>
            <person name="De Mita S."/>
            <person name="Krishnakumar V."/>
            <person name="Gundlach H."/>
            <person name="Zhou S."/>
            <person name="Mudge J."/>
            <person name="Bharti A.K."/>
            <person name="Murray J.D."/>
            <person name="Naoumkina M.A."/>
            <person name="Rosen B."/>
            <person name="Silverstein K.A."/>
            <person name="Tang H."/>
            <person name="Rombauts S."/>
            <person name="Zhao P.X."/>
            <person name="Zhou P."/>
            <person name="Barbe V."/>
            <person name="Bardou P."/>
            <person name="Bechner M."/>
            <person name="Bellec A."/>
            <person name="Berger A."/>
            <person name="Berges H."/>
            <person name="Bidwell S."/>
            <person name="Bisseling T."/>
            <person name="Choisne N."/>
            <person name="Couloux A."/>
            <person name="Denny R."/>
            <person name="Deshpande S."/>
            <person name="Dai X."/>
            <person name="Doyle J.J."/>
            <person name="Dudez A.M."/>
            <person name="Farmer A.D."/>
            <person name="Fouteau S."/>
            <person name="Franken C."/>
            <person name="Gibelin C."/>
            <person name="Gish J."/>
            <person name="Goldstein S."/>
            <person name="Gonzalez A.J."/>
            <person name="Green P.J."/>
            <person name="Hallab A."/>
            <person name="Hartog M."/>
            <person name="Hua A."/>
            <person name="Humphray S.J."/>
            <person name="Jeong D.H."/>
            <person name="Jing Y."/>
            <person name="Jocker A."/>
            <person name="Kenton S.M."/>
            <person name="Kim D.J."/>
            <person name="Klee K."/>
            <person name="Lai H."/>
            <person name="Lang C."/>
            <person name="Lin S."/>
            <person name="Macmil S.L."/>
            <person name="Magdelenat G."/>
            <person name="Matthews L."/>
            <person name="McCorrison J."/>
            <person name="Monaghan E.L."/>
            <person name="Mun J.H."/>
            <person name="Najar F.Z."/>
            <person name="Nicholson C."/>
            <person name="Noirot C."/>
            <person name="O'Bleness M."/>
            <person name="Paule C.R."/>
            <person name="Poulain J."/>
            <person name="Prion F."/>
            <person name="Qin B."/>
            <person name="Qu C."/>
            <person name="Retzel E.F."/>
            <person name="Riddle C."/>
            <person name="Sallet E."/>
            <person name="Samain S."/>
            <person name="Samson N."/>
            <person name="Sanders I."/>
            <person name="Saurat O."/>
            <person name="Scarpelli C."/>
            <person name="Schiex T."/>
            <person name="Segurens B."/>
            <person name="Severin A.J."/>
            <person name="Sherrier D.J."/>
            <person name="Shi R."/>
            <person name="Sims S."/>
            <person name="Singer S.R."/>
            <person name="Sinharoy S."/>
            <person name="Sterck L."/>
            <person name="Viollet A."/>
            <person name="Wang B.B."/>
            <person name="Wang K."/>
            <person name="Wang M."/>
            <person name="Wang X."/>
            <person name="Warfsmann J."/>
            <person name="Weissenbach J."/>
            <person name="White D.D."/>
            <person name="White J.D."/>
            <person name="Wiley G.B."/>
            <person name="Wincker P."/>
            <person name="Xing Y."/>
            <person name="Yang L."/>
            <person name="Yao Z."/>
            <person name="Ying F."/>
            <person name="Zhai J."/>
            <person name="Zhou L."/>
            <person name="Zuber A."/>
            <person name="Denarie J."/>
            <person name="Dixon R.A."/>
            <person name="May G.D."/>
            <person name="Schwartz D.C."/>
            <person name="Rogers J."/>
            <person name="Quetier F."/>
            <person name="Town C.D."/>
            <person name="Roe B.A."/>
        </authorList>
    </citation>
    <scope>NUCLEOTIDE SEQUENCE [LARGE SCALE GENOMIC DNA]</scope>
    <source>
        <strain evidence="6">A17</strain>
        <strain evidence="7 8">cv. Jemalong A17</strain>
    </source>
</reference>
<protein>
    <submittedName>
        <fullName evidence="6">U3 small nucleolar RNA-associated protein, putative</fullName>
    </submittedName>
</protein>
<dbReference type="InterPro" id="IPR010678">
    <property type="entry name" value="UTP25"/>
</dbReference>
<dbReference type="AlphaFoldDB" id="A0A072U1K7"/>
<feature type="domain" description="UTP25 C-terminal" evidence="4">
    <location>
        <begin position="201"/>
        <end position="335"/>
    </location>
</feature>
<evidence type="ECO:0000313" key="7">
    <source>
        <dbReference type="EnsemblPlants" id="KEH19685"/>
    </source>
</evidence>
<keyword evidence="8" id="KW-1185">Reference proteome</keyword>
<sequence length="341" mass="40433">MVKECKLKRLALEKTHKVALFKQSGEEVTRKMTERCAGKTVQDKMLPLTECMSFNQILIIDHADIIAMQDWSHVNTIIQQLNRVPDELPNATMRIRPWYLEEEAQFYRQTMILGSYSNKDILESFNRSSNYEGKMMRLMSEYKGVNEWFSKLWEWNVIRNFDVPQWFYETLQVFVRFTKKLRADDVDVDVDVDDVDVDDVDVDVARHDYFVERIFPRIKDSDKGGIMIFTSSHSESIKILEFLRSERASVYLVGDEDAELDFSSARRQFSERKIKIMLYTEKSHFDNRYQIDGVNYLIMYSLPERKEFYFEILKMLAKSENMACTALFSRLDKYRVMPSSL</sequence>
<proteinExistence type="inferred from homology"/>
<dbReference type="PANTHER" id="PTHR12933:SF0">
    <property type="entry name" value="U3 SMALL NUCLEOLAR RNA-ASSOCIATED PROTEIN 25 HOMOLOG"/>
    <property type="match status" value="1"/>
</dbReference>
<dbReference type="GO" id="GO:0019843">
    <property type="term" value="F:rRNA binding"/>
    <property type="evidence" value="ECO:0000318"/>
    <property type="project" value="GO_Central"/>
</dbReference>
<accession>A0A072U1K7</accession>
<dbReference type="Pfam" id="PF22916">
    <property type="entry name" value="UTP25_NTPase-like"/>
    <property type="match status" value="1"/>
</dbReference>
<dbReference type="PANTHER" id="PTHR12933">
    <property type="entry name" value="ORF PROTEIN-RELATED"/>
    <property type="match status" value="1"/>
</dbReference>
<dbReference type="InterPro" id="IPR053940">
    <property type="entry name" value="UTP25_NTPase-like"/>
</dbReference>
<reference evidence="6 8" key="2">
    <citation type="journal article" date="2014" name="BMC Genomics">
        <title>An improved genome release (version Mt4.0) for the model legume Medicago truncatula.</title>
        <authorList>
            <person name="Tang H."/>
            <person name="Krishnakumar V."/>
            <person name="Bidwell S."/>
            <person name="Rosen B."/>
            <person name="Chan A."/>
            <person name="Zhou S."/>
            <person name="Gentzbittel L."/>
            <person name="Childs K.L."/>
            <person name="Yandell M."/>
            <person name="Gundlach H."/>
            <person name="Mayer K.F."/>
            <person name="Schwartz D.C."/>
            <person name="Town C.D."/>
        </authorList>
    </citation>
    <scope>GENOME REANNOTATION</scope>
    <source>
        <strain evidence="6">A17</strain>
        <strain evidence="7 8">cv. Jemalong A17</strain>
    </source>
</reference>
<dbReference type="STRING" id="3880.A0A072U1K7"/>
<evidence type="ECO:0000256" key="1">
    <source>
        <dbReference type="ARBA" id="ARBA00004604"/>
    </source>
</evidence>
<dbReference type="GO" id="GO:0005730">
    <property type="term" value="C:nucleolus"/>
    <property type="evidence" value="ECO:0000318"/>
    <property type="project" value="GO_Central"/>
</dbReference>
<dbReference type="EMBL" id="CM001224">
    <property type="protein sequence ID" value="KEH19685.1"/>
    <property type="molecule type" value="Genomic_DNA"/>
</dbReference>
<name>A0A072U1K7_MEDTR</name>
<keyword evidence="3" id="KW-0539">Nucleus</keyword>
<evidence type="ECO:0000259" key="5">
    <source>
        <dbReference type="Pfam" id="PF22916"/>
    </source>
</evidence>
<dbReference type="Pfam" id="PF06862">
    <property type="entry name" value="Utp25_C"/>
    <property type="match status" value="1"/>
</dbReference>
<dbReference type="InterPro" id="IPR053939">
    <property type="entry name" value="UTP25_C"/>
</dbReference>
<evidence type="ECO:0000259" key="4">
    <source>
        <dbReference type="Pfam" id="PF06862"/>
    </source>
</evidence>